<accession>A0A0H3UAE7</accession>
<organism evidence="1">
    <name type="scientific">uncultured bacterium fosmid pJB28H11</name>
    <dbReference type="NCBI Taxonomy" id="1478062"/>
    <lineage>
        <taxon>Bacteria</taxon>
        <taxon>environmental samples</taxon>
    </lineage>
</organism>
<sequence length="161" mass="17357">MPRGSPFSARDRPRCRFASSTFSLMVSTGISSPCSRKWRISLKIQGRPNVALPIIIPSTPYLSNASFAEGPSVMSPLPMMGICILGLLLTAPIRVQSAEPLYSWQRVRPWIVSACIPASCNRSASSTMIFELSSQPRRVLTVTGFPTASTTALVIATILSG</sequence>
<name>A0A0H3UAE7_9BACT</name>
<evidence type="ECO:0000313" key="1">
    <source>
        <dbReference type="EMBL" id="AIF26497.1"/>
    </source>
</evidence>
<reference evidence="1" key="1">
    <citation type="submission" date="2013-08" db="EMBL/GenBank/DDBJ databases">
        <title>Comparison of modified E. coli strains.</title>
        <authorList>
            <person name="Juergensen J."/>
            <person name="Bonge A."/>
            <person name="Streit W.R."/>
        </authorList>
    </citation>
    <scope>NUCLEOTIDE SEQUENCE</scope>
</reference>
<dbReference type="AlphaFoldDB" id="A0A0H3UAE7"/>
<dbReference type="EMBL" id="KF540234">
    <property type="protein sequence ID" value="AIF26497.1"/>
    <property type="molecule type" value="Genomic_DNA"/>
</dbReference>
<proteinExistence type="predicted"/>
<protein>
    <submittedName>
        <fullName evidence="1">Uncharacterized protein</fullName>
    </submittedName>
</protein>